<protein>
    <submittedName>
        <fullName evidence="5">Long-chain acyl-CoA synthetase</fullName>
    </submittedName>
</protein>
<gene>
    <name evidence="5" type="ORF">BCF44_107293</name>
</gene>
<feature type="domain" description="AMP-dependent synthetase/ligase" evidence="3">
    <location>
        <begin position="8"/>
        <end position="362"/>
    </location>
</feature>
<dbReference type="Proteomes" id="UP000256269">
    <property type="component" value="Unassembled WGS sequence"/>
</dbReference>
<comment type="caution">
    <text evidence="5">The sequence shown here is derived from an EMBL/GenBank/DDBJ whole genome shotgun (WGS) entry which is preliminary data.</text>
</comment>
<evidence type="ECO:0000259" key="4">
    <source>
        <dbReference type="Pfam" id="PF13193"/>
    </source>
</evidence>
<evidence type="ECO:0000259" key="3">
    <source>
        <dbReference type="Pfam" id="PF00501"/>
    </source>
</evidence>
<evidence type="ECO:0000256" key="1">
    <source>
        <dbReference type="ARBA" id="ARBA00006432"/>
    </source>
</evidence>
<dbReference type="GO" id="GO:0031956">
    <property type="term" value="F:medium-chain fatty acid-CoA ligase activity"/>
    <property type="evidence" value="ECO:0007669"/>
    <property type="project" value="TreeGrafter"/>
</dbReference>
<organism evidence="5 6">
    <name type="scientific">Kutzneria buriramensis</name>
    <dbReference type="NCBI Taxonomy" id="1045776"/>
    <lineage>
        <taxon>Bacteria</taxon>
        <taxon>Bacillati</taxon>
        <taxon>Actinomycetota</taxon>
        <taxon>Actinomycetes</taxon>
        <taxon>Pseudonocardiales</taxon>
        <taxon>Pseudonocardiaceae</taxon>
        <taxon>Kutzneria</taxon>
    </lineage>
</organism>
<feature type="domain" description="AMP-binding enzyme C-terminal" evidence="4">
    <location>
        <begin position="421"/>
        <end position="498"/>
    </location>
</feature>
<proteinExistence type="inferred from homology"/>
<accession>A0A3E0HIH9</accession>
<dbReference type="Gene3D" id="3.30.300.30">
    <property type="match status" value="1"/>
</dbReference>
<dbReference type="Pfam" id="PF13193">
    <property type="entry name" value="AMP-binding_C"/>
    <property type="match status" value="1"/>
</dbReference>
<dbReference type="GO" id="GO:0006631">
    <property type="term" value="P:fatty acid metabolic process"/>
    <property type="evidence" value="ECO:0007669"/>
    <property type="project" value="TreeGrafter"/>
</dbReference>
<evidence type="ECO:0000313" key="6">
    <source>
        <dbReference type="Proteomes" id="UP000256269"/>
    </source>
</evidence>
<dbReference type="AlphaFoldDB" id="A0A3E0HIH9"/>
<dbReference type="OrthoDB" id="9803968at2"/>
<dbReference type="InterPro" id="IPR042099">
    <property type="entry name" value="ANL_N_sf"/>
</dbReference>
<keyword evidence="2" id="KW-0436">Ligase</keyword>
<dbReference type="Pfam" id="PF00501">
    <property type="entry name" value="AMP-binding"/>
    <property type="match status" value="1"/>
</dbReference>
<dbReference type="InterPro" id="IPR045851">
    <property type="entry name" value="AMP-bd_C_sf"/>
</dbReference>
<sequence>MAELLAAFVSGRPDEVAITDDFGARTWSELDDRVDRWSRLLRDSGLRPGDRVALLSGNRAEVYEVMLACVHSELLLVPLSWNSGRDELAHVLRDSGSRALLVDPELAALGAALDSDQDRVLNAVLGTHPVEGFAPVEPMLAAVTGGTAPTQASGALLIYTSGTSGQPYGTVNGLWRVGAPLASVAGMLDAVGDRCGIPERGRTLVTGPWYHSAQVFFALFPLLRGCPLTVCAEFEPGRALDVIARDGVTHAHMLPIHFVQLLRLPAATRAAADHSSLRLVWHGGSECPQPVKRQMIDWWGPLLLEYYGATETAVITLIDSEEWLRRPGSVGRAAPGTEVFVADQAGTPLPSGIDGTIYQRRPLQRPFEYHNAPERTVAAYLDDVTCTVGDIGHLDDEGYLYLSGRRDELIVANGVTVYPAEVERVLRGHESVRDVAVFGVDDGEYDRDIAAAVVLERPTDADEAARILGQHCRERLLAAKVPQEFLFMPDLPRDAIGKLSRRALRVALGDRP</sequence>
<keyword evidence="6" id="KW-1185">Reference proteome</keyword>
<dbReference type="InterPro" id="IPR000873">
    <property type="entry name" value="AMP-dep_synth/lig_dom"/>
</dbReference>
<dbReference type="InterPro" id="IPR025110">
    <property type="entry name" value="AMP-bd_C"/>
</dbReference>
<name>A0A3E0HIH9_9PSEU</name>
<evidence type="ECO:0000313" key="5">
    <source>
        <dbReference type="EMBL" id="REH46160.1"/>
    </source>
</evidence>
<dbReference type="PANTHER" id="PTHR43201">
    <property type="entry name" value="ACYL-COA SYNTHETASE"/>
    <property type="match status" value="1"/>
</dbReference>
<dbReference type="SUPFAM" id="SSF56801">
    <property type="entry name" value="Acetyl-CoA synthetase-like"/>
    <property type="match status" value="1"/>
</dbReference>
<reference evidence="5 6" key="1">
    <citation type="submission" date="2018-08" db="EMBL/GenBank/DDBJ databases">
        <title>Genomic Encyclopedia of Archaeal and Bacterial Type Strains, Phase II (KMG-II): from individual species to whole genera.</title>
        <authorList>
            <person name="Goeker M."/>
        </authorList>
    </citation>
    <scope>NUCLEOTIDE SEQUENCE [LARGE SCALE GENOMIC DNA]</scope>
    <source>
        <strain evidence="5 6">DSM 45791</strain>
    </source>
</reference>
<dbReference type="RefSeq" id="WP_116176290.1">
    <property type="nucleotide sequence ID" value="NZ_CP144375.1"/>
</dbReference>
<comment type="similarity">
    <text evidence="1">Belongs to the ATP-dependent AMP-binding enzyme family.</text>
</comment>
<dbReference type="PANTHER" id="PTHR43201:SF5">
    <property type="entry name" value="MEDIUM-CHAIN ACYL-COA LIGASE ACSF2, MITOCHONDRIAL"/>
    <property type="match status" value="1"/>
</dbReference>
<dbReference type="Gene3D" id="3.40.50.12780">
    <property type="entry name" value="N-terminal domain of ligase-like"/>
    <property type="match status" value="1"/>
</dbReference>
<dbReference type="EMBL" id="QUNO01000007">
    <property type="protein sequence ID" value="REH46160.1"/>
    <property type="molecule type" value="Genomic_DNA"/>
</dbReference>
<evidence type="ECO:0000256" key="2">
    <source>
        <dbReference type="ARBA" id="ARBA00022598"/>
    </source>
</evidence>